<name>A0A4R3M2S5_9BURK</name>
<organism evidence="3 4">
    <name type="scientific">Paralcaligenes ureilyticus</name>
    <dbReference type="NCBI Taxonomy" id="627131"/>
    <lineage>
        <taxon>Bacteria</taxon>
        <taxon>Pseudomonadati</taxon>
        <taxon>Pseudomonadota</taxon>
        <taxon>Betaproteobacteria</taxon>
        <taxon>Burkholderiales</taxon>
        <taxon>Alcaligenaceae</taxon>
        <taxon>Paralcaligenes</taxon>
    </lineage>
</organism>
<evidence type="ECO:0000313" key="4">
    <source>
        <dbReference type="Proteomes" id="UP000295525"/>
    </source>
</evidence>
<keyword evidence="1" id="KW-0233">DNA recombination</keyword>
<accession>A0A4R3M2S5</accession>
<dbReference type="GO" id="GO:0015074">
    <property type="term" value="P:DNA integration"/>
    <property type="evidence" value="ECO:0007669"/>
    <property type="project" value="InterPro"/>
</dbReference>
<dbReference type="InterPro" id="IPR011010">
    <property type="entry name" value="DNA_brk_join_enz"/>
</dbReference>
<feature type="domain" description="Tyr recombinase" evidence="2">
    <location>
        <begin position="225"/>
        <end position="483"/>
    </location>
</feature>
<evidence type="ECO:0000313" key="3">
    <source>
        <dbReference type="EMBL" id="TCT07016.1"/>
    </source>
</evidence>
<dbReference type="SUPFAM" id="SSF56349">
    <property type="entry name" value="DNA breaking-rejoining enzymes"/>
    <property type="match status" value="1"/>
</dbReference>
<evidence type="ECO:0000259" key="2">
    <source>
        <dbReference type="PROSITE" id="PS51898"/>
    </source>
</evidence>
<sequence length="518" mass="59300">MTRRRRGTTAGKRSASGIRFIQQLLSKYRGVLVFESTVVKARVYTDETGVFYEIPVLLTPNGSLGSLVDYFVAHWDIRSPQWMIKVVQAVRLFLEYLDAHSDGVDGQDTFQNFRQRLLTGSIDHTAGSDPSGLWWRPRGPKASNRIICNLTDFFSWWCSKHPTRPNPTALWRNSSYDYLVAQAAYEYRRNQAFLGHTWSSFQETSRKPGMPLSTKWHRTPAVEKENPPAFPEDRVMDLLFKGFKVAGKYNYRDMLITLLMNGAGFRVSEPFHLYLWDVTEDPKCPGSALILIHHPAWGAAPNDSRWNDATGVRRKGNRAEYLAEMYGLTPRDWALGTEGAGWKGGMHETQFGGYYKQAYWFIPEFAHLFWDIWHKYIEQVRQIDPASRAHPYAFMNVGRAPKGGIYKMGKFEVSHTAALERIGLVSSKRLGTSIHGHRHAYAQRLRRAGIPKEMIRRFMHHTDLASQEVYTQADQEECREYLAAAISRLNAMGDSSRTKFAVIDSESVGVMQGQAWNR</sequence>
<dbReference type="InterPro" id="IPR013762">
    <property type="entry name" value="Integrase-like_cat_sf"/>
</dbReference>
<dbReference type="NCBIfam" id="NF040693">
    <property type="entry name" value="recomb_GmtY"/>
    <property type="match status" value="1"/>
</dbReference>
<dbReference type="PROSITE" id="PS51898">
    <property type="entry name" value="TYR_RECOMBINASE"/>
    <property type="match status" value="1"/>
</dbReference>
<dbReference type="EMBL" id="SMAJ01000007">
    <property type="protein sequence ID" value="TCT07016.1"/>
    <property type="molecule type" value="Genomic_DNA"/>
</dbReference>
<dbReference type="AlphaFoldDB" id="A0A4R3M2S5"/>
<dbReference type="Gene3D" id="1.10.443.10">
    <property type="entry name" value="Intergrase catalytic core"/>
    <property type="match status" value="1"/>
</dbReference>
<comment type="caution">
    <text evidence="3">The sequence shown here is derived from an EMBL/GenBank/DDBJ whole genome shotgun (WGS) entry which is preliminary data.</text>
</comment>
<dbReference type="Proteomes" id="UP000295525">
    <property type="component" value="Unassembled WGS sequence"/>
</dbReference>
<dbReference type="GO" id="GO:0006310">
    <property type="term" value="P:DNA recombination"/>
    <property type="evidence" value="ECO:0007669"/>
    <property type="project" value="UniProtKB-KW"/>
</dbReference>
<dbReference type="GO" id="GO:0003677">
    <property type="term" value="F:DNA binding"/>
    <property type="evidence" value="ECO:0007669"/>
    <property type="project" value="InterPro"/>
</dbReference>
<reference evidence="3 4" key="1">
    <citation type="submission" date="2019-03" db="EMBL/GenBank/DDBJ databases">
        <title>Genomic Encyclopedia of Type Strains, Phase IV (KMG-IV): sequencing the most valuable type-strain genomes for metagenomic binning, comparative biology and taxonomic classification.</title>
        <authorList>
            <person name="Goeker M."/>
        </authorList>
    </citation>
    <scope>NUCLEOTIDE SEQUENCE [LARGE SCALE GENOMIC DNA]</scope>
    <source>
        <strain evidence="3 4">DSM 24591</strain>
    </source>
</reference>
<proteinExistence type="predicted"/>
<dbReference type="CDD" id="cd00397">
    <property type="entry name" value="DNA_BRE_C"/>
    <property type="match status" value="1"/>
</dbReference>
<dbReference type="InterPro" id="IPR002104">
    <property type="entry name" value="Integrase_catalytic"/>
</dbReference>
<keyword evidence="4" id="KW-1185">Reference proteome</keyword>
<gene>
    <name evidence="3" type="ORF">EDC26_10772</name>
</gene>
<protein>
    <submittedName>
        <fullName evidence="3">Phage integrase family protein</fullName>
    </submittedName>
</protein>
<evidence type="ECO:0000256" key="1">
    <source>
        <dbReference type="ARBA" id="ARBA00023172"/>
    </source>
</evidence>